<comment type="caution">
    <text evidence="2">The sequence shown here is derived from an EMBL/GenBank/DDBJ whole genome shotgun (WGS) entry which is preliminary data.</text>
</comment>
<name>A0ABW5CM67_9HYPH</name>
<feature type="signal peptide" evidence="1">
    <location>
        <begin position="1"/>
        <end position="22"/>
    </location>
</feature>
<sequence length="49" mass="4809">MNTRTAVVASMLAAVMALSACANTVRGVGRDVGNTVSATGAAVDDVASR</sequence>
<dbReference type="PROSITE" id="PS51257">
    <property type="entry name" value="PROKAR_LIPOPROTEIN"/>
    <property type="match status" value="1"/>
</dbReference>
<reference evidence="3" key="1">
    <citation type="journal article" date="2019" name="Int. J. Syst. Evol. Microbiol.">
        <title>The Global Catalogue of Microorganisms (GCM) 10K type strain sequencing project: providing services to taxonomists for standard genome sequencing and annotation.</title>
        <authorList>
            <consortium name="The Broad Institute Genomics Platform"/>
            <consortium name="The Broad Institute Genome Sequencing Center for Infectious Disease"/>
            <person name="Wu L."/>
            <person name="Ma J."/>
        </authorList>
    </citation>
    <scope>NUCLEOTIDE SEQUENCE [LARGE SCALE GENOMIC DNA]</scope>
    <source>
        <strain evidence="3">ZS-35-S2</strain>
    </source>
</reference>
<dbReference type="RefSeq" id="WP_209736927.1">
    <property type="nucleotide sequence ID" value="NZ_CP072611.1"/>
</dbReference>
<organism evidence="2 3">
    <name type="scientific">Aureimonas populi</name>
    <dbReference type="NCBI Taxonomy" id="1701758"/>
    <lineage>
        <taxon>Bacteria</taxon>
        <taxon>Pseudomonadati</taxon>
        <taxon>Pseudomonadota</taxon>
        <taxon>Alphaproteobacteria</taxon>
        <taxon>Hyphomicrobiales</taxon>
        <taxon>Aurantimonadaceae</taxon>
        <taxon>Aureimonas</taxon>
    </lineage>
</organism>
<accession>A0ABW5CM67</accession>
<gene>
    <name evidence="2" type="ORF">ACFSKQ_07495</name>
</gene>
<keyword evidence="1" id="KW-0732">Signal</keyword>
<proteinExistence type="predicted"/>
<evidence type="ECO:0000256" key="1">
    <source>
        <dbReference type="SAM" id="SignalP"/>
    </source>
</evidence>
<dbReference type="Proteomes" id="UP001597371">
    <property type="component" value="Unassembled WGS sequence"/>
</dbReference>
<evidence type="ECO:0008006" key="4">
    <source>
        <dbReference type="Google" id="ProtNLM"/>
    </source>
</evidence>
<evidence type="ECO:0000313" key="2">
    <source>
        <dbReference type="EMBL" id="MFD2237310.1"/>
    </source>
</evidence>
<protein>
    <recommendedName>
        <fullName evidence="4">Entericidin</fullName>
    </recommendedName>
</protein>
<evidence type="ECO:0000313" key="3">
    <source>
        <dbReference type="Proteomes" id="UP001597371"/>
    </source>
</evidence>
<feature type="chain" id="PRO_5046715593" description="Entericidin" evidence="1">
    <location>
        <begin position="23"/>
        <end position="49"/>
    </location>
</feature>
<dbReference type="EMBL" id="JBHUIJ010000008">
    <property type="protein sequence ID" value="MFD2237310.1"/>
    <property type="molecule type" value="Genomic_DNA"/>
</dbReference>
<keyword evidence="3" id="KW-1185">Reference proteome</keyword>